<feature type="domain" description="Myb-like" evidence="5">
    <location>
        <begin position="599"/>
        <end position="649"/>
    </location>
</feature>
<dbReference type="PANTHER" id="PTHR46380">
    <property type="entry name" value="CYCLIN-D-BINDING MYB-LIKE TRANSCRIPTION FACTOR 1"/>
    <property type="match status" value="1"/>
</dbReference>
<proteinExistence type="predicted"/>
<accession>M2UEV4</accession>
<feature type="region of interest" description="Disordered" evidence="4">
    <location>
        <begin position="348"/>
        <end position="487"/>
    </location>
</feature>
<feature type="region of interest" description="Disordered" evidence="4">
    <location>
        <begin position="547"/>
        <end position="570"/>
    </location>
</feature>
<feature type="region of interest" description="Disordered" evidence="4">
    <location>
        <begin position="22"/>
        <end position="158"/>
    </location>
</feature>
<evidence type="ECO:0000256" key="2">
    <source>
        <dbReference type="ARBA" id="ARBA00023125"/>
    </source>
</evidence>
<evidence type="ECO:0000259" key="5">
    <source>
        <dbReference type="PROSITE" id="PS50090"/>
    </source>
</evidence>
<feature type="compositionally biased region" description="Basic and acidic residues" evidence="4">
    <location>
        <begin position="848"/>
        <end position="886"/>
    </location>
</feature>
<dbReference type="OMA" id="IYEMDEG"/>
<keyword evidence="2" id="KW-0238">DNA-binding</keyword>
<feature type="compositionally biased region" description="Polar residues" evidence="4">
    <location>
        <begin position="187"/>
        <end position="198"/>
    </location>
</feature>
<dbReference type="Proteomes" id="UP000016936">
    <property type="component" value="Unassembled WGS sequence"/>
</dbReference>
<evidence type="ECO:0000313" key="8">
    <source>
        <dbReference type="Proteomes" id="UP000016936"/>
    </source>
</evidence>
<evidence type="ECO:0000256" key="3">
    <source>
        <dbReference type="ARBA" id="ARBA00023242"/>
    </source>
</evidence>
<dbReference type="HOGENOM" id="CLU_280596_0_0_1"/>
<reference evidence="7 8" key="1">
    <citation type="journal article" date="2012" name="PLoS Pathog.">
        <title>Diverse lifestyles and strategies of plant pathogenesis encoded in the genomes of eighteen Dothideomycetes fungi.</title>
        <authorList>
            <person name="Ohm R.A."/>
            <person name="Feau N."/>
            <person name="Henrissat B."/>
            <person name="Schoch C.L."/>
            <person name="Horwitz B.A."/>
            <person name="Barry K.W."/>
            <person name="Condon B.J."/>
            <person name="Copeland A.C."/>
            <person name="Dhillon B."/>
            <person name="Glaser F."/>
            <person name="Hesse C.N."/>
            <person name="Kosti I."/>
            <person name="LaButti K."/>
            <person name="Lindquist E.A."/>
            <person name="Lucas S."/>
            <person name="Salamov A.A."/>
            <person name="Bradshaw R.E."/>
            <person name="Ciuffetti L."/>
            <person name="Hamelin R.C."/>
            <person name="Kema G.H.J."/>
            <person name="Lawrence C."/>
            <person name="Scott J.A."/>
            <person name="Spatafora J.W."/>
            <person name="Turgeon B.G."/>
            <person name="de Wit P.J.G.M."/>
            <person name="Zhong S."/>
            <person name="Goodwin S.B."/>
            <person name="Grigoriev I.V."/>
        </authorList>
    </citation>
    <scope>NUCLEOTIDE SEQUENCE [LARGE SCALE GENOMIC DNA]</scope>
    <source>
        <strain evidence="8">C5 / ATCC 48332 / race O</strain>
    </source>
</reference>
<dbReference type="GO" id="GO:0003700">
    <property type="term" value="F:DNA-binding transcription factor activity"/>
    <property type="evidence" value="ECO:0007669"/>
    <property type="project" value="TreeGrafter"/>
</dbReference>
<dbReference type="OrthoDB" id="39591at2759"/>
<dbReference type="EMBL" id="KB445569">
    <property type="protein sequence ID" value="EMD97064.1"/>
    <property type="molecule type" value="Genomic_DNA"/>
</dbReference>
<evidence type="ECO:0000256" key="1">
    <source>
        <dbReference type="ARBA" id="ARBA00004123"/>
    </source>
</evidence>
<feature type="region of interest" description="Disordered" evidence="4">
    <location>
        <begin position="736"/>
        <end position="1028"/>
    </location>
</feature>
<organism evidence="7 8">
    <name type="scientific">Cochliobolus heterostrophus (strain C5 / ATCC 48332 / race O)</name>
    <name type="common">Southern corn leaf blight fungus</name>
    <name type="synonym">Bipolaris maydis</name>
    <dbReference type="NCBI Taxonomy" id="701091"/>
    <lineage>
        <taxon>Eukaryota</taxon>
        <taxon>Fungi</taxon>
        <taxon>Dikarya</taxon>
        <taxon>Ascomycota</taxon>
        <taxon>Pezizomycotina</taxon>
        <taxon>Dothideomycetes</taxon>
        <taxon>Pleosporomycetidae</taxon>
        <taxon>Pleosporales</taxon>
        <taxon>Pleosporineae</taxon>
        <taxon>Pleosporaceae</taxon>
        <taxon>Bipolaris</taxon>
    </lineage>
</organism>
<dbReference type="STRING" id="701091.M2UEV4"/>
<evidence type="ECO:0000259" key="6">
    <source>
        <dbReference type="PROSITE" id="PS51294"/>
    </source>
</evidence>
<feature type="compositionally biased region" description="Acidic residues" evidence="4">
    <location>
        <begin position="947"/>
        <end position="986"/>
    </location>
</feature>
<dbReference type="PROSITE" id="PS51294">
    <property type="entry name" value="HTH_MYB"/>
    <property type="match status" value="1"/>
</dbReference>
<feature type="compositionally biased region" description="Basic residues" evidence="4">
    <location>
        <begin position="887"/>
        <end position="903"/>
    </location>
</feature>
<dbReference type="InterPro" id="IPR001005">
    <property type="entry name" value="SANT/Myb"/>
</dbReference>
<dbReference type="eggNOG" id="KOG0051">
    <property type="taxonomic scope" value="Eukaryota"/>
</dbReference>
<dbReference type="GO" id="GO:0005634">
    <property type="term" value="C:nucleus"/>
    <property type="evidence" value="ECO:0007669"/>
    <property type="project" value="UniProtKB-SubCell"/>
</dbReference>
<dbReference type="SMART" id="SM00717">
    <property type="entry name" value="SANT"/>
    <property type="match status" value="3"/>
</dbReference>
<gene>
    <name evidence="7" type="ORF">COCHEDRAFT_1163480</name>
</gene>
<keyword evidence="8" id="KW-1185">Reference proteome</keyword>
<dbReference type="Pfam" id="PF00249">
    <property type="entry name" value="Myb_DNA-binding"/>
    <property type="match status" value="1"/>
</dbReference>
<reference evidence="8" key="2">
    <citation type="journal article" date="2013" name="PLoS Genet.">
        <title>Comparative genome structure, secondary metabolite, and effector coding capacity across Cochliobolus pathogens.</title>
        <authorList>
            <person name="Condon B.J."/>
            <person name="Leng Y."/>
            <person name="Wu D."/>
            <person name="Bushley K.E."/>
            <person name="Ohm R.A."/>
            <person name="Otillar R."/>
            <person name="Martin J."/>
            <person name="Schackwitz W."/>
            <person name="Grimwood J."/>
            <person name="MohdZainudin N."/>
            <person name="Xue C."/>
            <person name="Wang R."/>
            <person name="Manning V.A."/>
            <person name="Dhillon B."/>
            <person name="Tu Z.J."/>
            <person name="Steffenson B.J."/>
            <person name="Salamov A."/>
            <person name="Sun H."/>
            <person name="Lowry S."/>
            <person name="LaButti K."/>
            <person name="Han J."/>
            <person name="Copeland A."/>
            <person name="Lindquist E."/>
            <person name="Barry K."/>
            <person name="Schmutz J."/>
            <person name="Baker S.E."/>
            <person name="Ciuffetti L.M."/>
            <person name="Grigoriev I.V."/>
            <person name="Zhong S."/>
            <person name="Turgeon B.G."/>
        </authorList>
    </citation>
    <scope>NUCLEOTIDE SEQUENCE [LARGE SCALE GENOMIC DNA]</scope>
    <source>
        <strain evidence="8">C5 / ATCC 48332 / race O</strain>
    </source>
</reference>
<feature type="compositionally biased region" description="Pro residues" evidence="4">
    <location>
        <begin position="127"/>
        <end position="139"/>
    </location>
</feature>
<dbReference type="InterPro" id="IPR017930">
    <property type="entry name" value="Myb_dom"/>
</dbReference>
<feature type="compositionally biased region" description="Acidic residues" evidence="4">
    <location>
        <begin position="405"/>
        <end position="422"/>
    </location>
</feature>
<feature type="compositionally biased region" description="Basic and acidic residues" evidence="4">
    <location>
        <begin position="761"/>
        <end position="773"/>
    </location>
</feature>
<name>M2UEV4_COCH5</name>
<feature type="compositionally biased region" description="Polar residues" evidence="4">
    <location>
        <begin position="476"/>
        <end position="485"/>
    </location>
</feature>
<dbReference type="GO" id="GO:0000976">
    <property type="term" value="F:transcription cis-regulatory region binding"/>
    <property type="evidence" value="ECO:0007669"/>
    <property type="project" value="TreeGrafter"/>
</dbReference>
<dbReference type="InterPro" id="IPR009057">
    <property type="entry name" value="Homeodomain-like_sf"/>
</dbReference>
<feature type="compositionally biased region" description="Basic residues" evidence="4">
    <location>
        <begin position="98"/>
        <end position="108"/>
    </location>
</feature>
<feature type="compositionally biased region" description="Basic residues" evidence="4">
    <location>
        <begin position="199"/>
        <end position="209"/>
    </location>
</feature>
<feature type="compositionally biased region" description="Acidic residues" evidence="4">
    <location>
        <begin position="810"/>
        <end position="824"/>
    </location>
</feature>
<feature type="domain" description="Myb-like" evidence="5">
    <location>
        <begin position="652"/>
        <end position="725"/>
    </location>
</feature>
<feature type="compositionally biased region" description="Polar residues" evidence="4">
    <location>
        <begin position="280"/>
        <end position="292"/>
    </location>
</feature>
<dbReference type="InterPro" id="IPR051651">
    <property type="entry name" value="DMTF1_DNA-bind_reg"/>
</dbReference>
<feature type="compositionally biased region" description="Low complexity" evidence="4">
    <location>
        <begin position="987"/>
        <end position="996"/>
    </location>
</feature>
<dbReference type="CDD" id="cd00167">
    <property type="entry name" value="SANT"/>
    <property type="match status" value="1"/>
</dbReference>
<feature type="compositionally biased region" description="Basic residues" evidence="4">
    <location>
        <begin position="366"/>
        <end position="377"/>
    </location>
</feature>
<dbReference type="Gene3D" id="1.10.10.60">
    <property type="entry name" value="Homeodomain-like"/>
    <property type="match status" value="2"/>
</dbReference>
<evidence type="ECO:0000313" key="7">
    <source>
        <dbReference type="EMBL" id="EMD97064.1"/>
    </source>
</evidence>
<sequence length="1119" mass="125883">MAPMVTTGPGYAIFNDLRRRMGVSSSQPVPTSSRDVNAGAGPSPSSPEPKSRFASPNMDDVAASQQLMDEGARVDPTYDPTQQLPQSDAAHDKPASAPKKRKKNKSKATQKTSETLSANTRNAASPPAIPASSPFPFPATQPEAEEITGPVSGNLQMIPSTSQALPTIDVPDSQVVAIPVHAPASPPKSSYTVPSSVTKTKRTYKKNRQSKRDEIAQEAAFGETVDQLADTNTGTEDPISPSHPTPQRKRPRTRDTDGGSPGAVDATPAPAKRRKIGTPKSATTLQDLLETSPNDDVDMQQTKKTKLKRVKKPHTPIAKVKDIYDIPDDETELTNGAHEALLPFANNGFVQSGDREEGDQVQVASTRKKHSEKKKKTASNGDVYDWYASVRKPGQLPSALLNNQQDDDILMQDPISTDDEDPPYAPSEKEGNEKTQKKRSKEKGAEKEKKKEKKGRKKAQKKESLDGPGVMKIRRNNGSSISELSSAERALNASRDLGHPPDLRTSGDFTEDEEELIRRAILDFQQRKGLDISELVEIIQWNQYDPRFHRDPGVNRNKSDWTPQDREDERESTEFWDEIKNIGMTRSHDRLRRHIRQLYHQFKSGAWTEEEDQQLRNLQAAHPNQWKLISITMGDRSMHDCVNRWRDYLQYGEQRKTSRWTEDEEKLLIRAVTTVAQRDEDHRAKTGRPSLDTYTNRHISWPQVAREMGNSRSRIQASVKWTQLMKRDNPPQIEIEYKPRASTAALHDAPTKKKGKRRKKQDTVDNNEYKSQDTIEDSDVERENSEKETEDGPEPATNVTASKKRRQPEEPSDESQDQEPEENLGLDNGLAVLPRPEKKKRGQTQKSEATEADKPGKVDELSMARDESADREAEEEHSSGELSDSHSKKKRKEKRKKKKKRSRKSEIEEVDEAEEGQREKGGVGENGEEDEDGIRQDKVDEVQVQVEQEEQVQEEQEEPVQEEEEEEEAEDEQEREQDEADEEGGDEAQASEQGSAEARDESVVGSGASWGKEEKGVSEASSGAGVDQMLWGDKYDLIFKLQDRRDDYEEEIDWEDVRKDQGYPWPTETLKAALHELIGVIGERGREVDADDFPGTVDDVMDFISEEHGTELEEHYQPA</sequence>
<keyword evidence="3" id="KW-0539">Nucleus</keyword>
<feature type="compositionally biased region" description="Polar residues" evidence="4">
    <location>
        <begin position="23"/>
        <end position="35"/>
    </location>
</feature>
<comment type="subcellular location">
    <subcellularLocation>
        <location evidence="1">Nucleus</location>
    </subcellularLocation>
</comment>
<evidence type="ECO:0000256" key="4">
    <source>
        <dbReference type="SAM" id="MobiDB-lite"/>
    </source>
</evidence>
<protein>
    <recommendedName>
        <fullName evidence="9">Myb transcription factor</fullName>
    </recommendedName>
</protein>
<dbReference type="SUPFAM" id="SSF46689">
    <property type="entry name" value="Homeodomain-like"/>
    <property type="match status" value="1"/>
</dbReference>
<dbReference type="PANTHER" id="PTHR46380:SF2">
    <property type="entry name" value="CYCLIN-D-BINDING MYB-LIKE TRANSCRIPTION FACTOR 1"/>
    <property type="match status" value="1"/>
</dbReference>
<feature type="domain" description="HTH myb-type" evidence="6">
    <location>
        <begin position="603"/>
        <end position="653"/>
    </location>
</feature>
<dbReference type="AlphaFoldDB" id="M2UEV4"/>
<feature type="region of interest" description="Disordered" evidence="4">
    <location>
        <begin position="180"/>
        <end position="310"/>
    </location>
</feature>
<dbReference type="PROSITE" id="PS50090">
    <property type="entry name" value="MYB_LIKE"/>
    <property type="match status" value="2"/>
</dbReference>
<evidence type="ECO:0008006" key="9">
    <source>
        <dbReference type="Google" id="ProtNLM"/>
    </source>
</evidence>
<feature type="compositionally biased region" description="Basic residues" evidence="4">
    <location>
        <begin position="450"/>
        <end position="460"/>
    </location>
</feature>